<dbReference type="PANTHER" id="PTHR34448:SF1">
    <property type="entry name" value="BLL6088 PROTEIN"/>
    <property type="match status" value="1"/>
</dbReference>
<dbReference type="SUPFAM" id="SSF144052">
    <property type="entry name" value="Thermophilic metalloprotease-like"/>
    <property type="match status" value="1"/>
</dbReference>
<dbReference type="AlphaFoldDB" id="A0A537L811"/>
<evidence type="ECO:0000256" key="8">
    <source>
        <dbReference type="ARBA" id="ARBA00022801"/>
    </source>
</evidence>
<dbReference type="GO" id="GO:0008237">
    <property type="term" value="F:metallopeptidase activity"/>
    <property type="evidence" value="ECO:0007669"/>
    <property type="project" value="UniProtKB-KW"/>
</dbReference>
<keyword evidence="8" id="KW-0378">Hydrolase</keyword>
<dbReference type="GO" id="GO:0046872">
    <property type="term" value="F:metal ion binding"/>
    <property type="evidence" value="ECO:0007669"/>
    <property type="project" value="UniProtKB-KW"/>
</dbReference>
<comment type="caution">
    <text evidence="10">The sequence shown here is derived from an EMBL/GenBank/DDBJ whole genome shotgun (WGS) entry which is preliminary data.</text>
</comment>
<dbReference type="EMBL" id="VBAL01000048">
    <property type="protein sequence ID" value="TMJ04110.1"/>
    <property type="molecule type" value="Genomic_DNA"/>
</dbReference>
<evidence type="ECO:0000256" key="6">
    <source>
        <dbReference type="ARBA" id="ARBA00022670"/>
    </source>
</evidence>
<reference evidence="10 11" key="1">
    <citation type="journal article" date="2019" name="Nat. Microbiol.">
        <title>Mediterranean grassland soil C-N compound turnover is dependent on rainfall and depth, and is mediated by genomically divergent microorganisms.</title>
        <authorList>
            <person name="Diamond S."/>
            <person name="Andeer P.F."/>
            <person name="Li Z."/>
            <person name="Crits-Christoph A."/>
            <person name="Burstein D."/>
            <person name="Anantharaman K."/>
            <person name="Lane K.R."/>
            <person name="Thomas B.C."/>
            <person name="Pan C."/>
            <person name="Northen T.R."/>
            <person name="Banfield J.F."/>
        </authorList>
    </citation>
    <scope>NUCLEOTIDE SEQUENCE [LARGE SCALE GENOMIC DNA]</scope>
    <source>
        <strain evidence="10">NP_4</strain>
    </source>
</reference>
<evidence type="ECO:0000256" key="1">
    <source>
        <dbReference type="ARBA" id="ARBA00001941"/>
    </source>
</evidence>
<accession>A0A537L811</accession>
<dbReference type="Gene3D" id="3.40.1830.10">
    <property type="entry name" value="Thermophilic metalloprotease (M29)"/>
    <property type="match status" value="1"/>
</dbReference>
<comment type="cofactor">
    <cofactor evidence="2">
        <name>Mg(2+)</name>
        <dbReference type="ChEBI" id="CHEBI:18420"/>
    </cofactor>
</comment>
<organism evidence="10 11">
    <name type="scientific">Candidatus Segetimicrobium genomatis</name>
    <dbReference type="NCBI Taxonomy" id="2569760"/>
    <lineage>
        <taxon>Bacteria</taxon>
        <taxon>Bacillati</taxon>
        <taxon>Candidatus Sysuimicrobiota</taxon>
        <taxon>Candidatus Sysuimicrobiia</taxon>
        <taxon>Candidatus Sysuimicrobiales</taxon>
        <taxon>Candidatus Segetimicrobiaceae</taxon>
        <taxon>Candidatus Segetimicrobium</taxon>
    </lineage>
</organism>
<dbReference type="InterPro" id="IPR052170">
    <property type="entry name" value="M29_Exopeptidase"/>
</dbReference>
<comment type="similarity">
    <text evidence="4">Belongs to the peptidase M29 family.</text>
</comment>
<evidence type="ECO:0000313" key="10">
    <source>
        <dbReference type="EMBL" id="TMJ04110.1"/>
    </source>
</evidence>
<dbReference type="PANTHER" id="PTHR34448">
    <property type="entry name" value="AMINOPEPTIDASE"/>
    <property type="match status" value="1"/>
</dbReference>
<dbReference type="Proteomes" id="UP000319353">
    <property type="component" value="Unassembled WGS sequence"/>
</dbReference>
<dbReference type="Pfam" id="PF02073">
    <property type="entry name" value="Peptidase_M29"/>
    <property type="match status" value="1"/>
</dbReference>
<name>A0A537L811_9BACT</name>
<keyword evidence="7" id="KW-0479">Metal-binding</keyword>
<dbReference type="InterPro" id="IPR000787">
    <property type="entry name" value="Peptidase_M29"/>
</dbReference>
<dbReference type="InterPro" id="IPR035097">
    <property type="entry name" value="M29_N-terminal"/>
</dbReference>
<evidence type="ECO:0000256" key="5">
    <source>
        <dbReference type="ARBA" id="ARBA00022438"/>
    </source>
</evidence>
<evidence type="ECO:0000256" key="2">
    <source>
        <dbReference type="ARBA" id="ARBA00001946"/>
    </source>
</evidence>
<evidence type="ECO:0000256" key="4">
    <source>
        <dbReference type="ARBA" id="ARBA00008236"/>
    </source>
</evidence>
<sequence length="367" mass="40772">MLDPRIEKLASVLVHYSLQIRRNDLFRIAGPSLATPLIRAAYTEALAAGANPYVRVSVEGLEEIFYRKAADEQLRFVSELDRAEIEQVDATLAIGGRWNTRDLTGVQPQRLASRREAVSGLQRRFLERAAKDELRWCGTQYPTHAEAQDAEMSLVEYEDFVFTAGLLQESDPVAAWERVRAEQARIAAFLGRCTSMSFRGPDVDLTVSVAGRTWINAAGEKNFPDGEVFTGPVEDSASGRVRFSFPAIFQGREVDGVELTFERGKVVQARAAKGEDFLHAMLDTDAGARYLGELAFGLNYRIPKFTRNILFDEKIGGTMHMALGIGYPETGSKNTSGLHWDMICDLRAGSEVNANGEVIYRNGHFLI</sequence>
<comment type="cofactor">
    <cofactor evidence="3">
        <name>Zn(2+)</name>
        <dbReference type="ChEBI" id="CHEBI:29105"/>
    </cofactor>
</comment>
<keyword evidence="5 10" id="KW-0031">Aminopeptidase</keyword>
<evidence type="ECO:0000313" key="11">
    <source>
        <dbReference type="Proteomes" id="UP000319353"/>
    </source>
</evidence>
<evidence type="ECO:0000256" key="3">
    <source>
        <dbReference type="ARBA" id="ARBA00001947"/>
    </source>
</evidence>
<dbReference type="PRINTS" id="PR00919">
    <property type="entry name" value="THERMOPTASE"/>
</dbReference>
<keyword evidence="6" id="KW-0645">Protease</keyword>
<proteinExistence type="inferred from homology"/>
<dbReference type="GO" id="GO:0004177">
    <property type="term" value="F:aminopeptidase activity"/>
    <property type="evidence" value="ECO:0007669"/>
    <property type="project" value="UniProtKB-KW"/>
</dbReference>
<evidence type="ECO:0000256" key="7">
    <source>
        <dbReference type="ARBA" id="ARBA00022723"/>
    </source>
</evidence>
<dbReference type="GO" id="GO:0006508">
    <property type="term" value="P:proteolysis"/>
    <property type="evidence" value="ECO:0007669"/>
    <property type="project" value="UniProtKB-KW"/>
</dbReference>
<keyword evidence="9" id="KW-0482">Metalloprotease</keyword>
<evidence type="ECO:0000256" key="9">
    <source>
        <dbReference type="ARBA" id="ARBA00023049"/>
    </source>
</evidence>
<comment type="cofactor">
    <cofactor evidence="1">
        <name>Co(2+)</name>
        <dbReference type="ChEBI" id="CHEBI:48828"/>
    </cofactor>
</comment>
<gene>
    <name evidence="10" type="ORF">E6H01_04450</name>
</gene>
<protein>
    <submittedName>
        <fullName evidence="10">Aminopeptidase</fullName>
    </submittedName>
</protein>